<keyword evidence="1" id="KW-0472">Membrane</keyword>
<keyword evidence="3" id="KW-1185">Reference proteome</keyword>
<keyword evidence="1" id="KW-1133">Transmembrane helix</keyword>
<dbReference type="Pfam" id="PF04087">
    <property type="entry name" value="DUF389"/>
    <property type="match status" value="1"/>
</dbReference>
<dbReference type="Proteomes" id="UP001151699">
    <property type="component" value="Chromosome A"/>
</dbReference>
<gene>
    <name evidence="2" type="ORF">Bhyg_01310</name>
</gene>
<feature type="transmembrane region" description="Helical" evidence="1">
    <location>
        <begin position="372"/>
        <end position="400"/>
    </location>
</feature>
<evidence type="ECO:0000256" key="1">
    <source>
        <dbReference type="SAM" id="Phobius"/>
    </source>
</evidence>
<feature type="transmembrane region" description="Helical" evidence="1">
    <location>
        <begin position="239"/>
        <end position="260"/>
    </location>
</feature>
<dbReference type="EMBL" id="WJQU01000001">
    <property type="protein sequence ID" value="KAJ6646100.1"/>
    <property type="molecule type" value="Genomic_DNA"/>
</dbReference>
<dbReference type="PANTHER" id="PTHR20992:SF9">
    <property type="entry name" value="AT15442P-RELATED"/>
    <property type="match status" value="1"/>
</dbReference>
<organism evidence="2 3">
    <name type="scientific">Pseudolycoriella hygida</name>
    <dbReference type="NCBI Taxonomy" id="35572"/>
    <lineage>
        <taxon>Eukaryota</taxon>
        <taxon>Metazoa</taxon>
        <taxon>Ecdysozoa</taxon>
        <taxon>Arthropoda</taxon>
        <taxon>Hexapoda</taxon>
        <taxon>Insecta</taxon>
        <taxon>Pterygota</taxon>
        <taxon>Neoptera</taxon>
        <taxon>Endopterygota</taxon>
        <taxon>Diptera</taxon>
        <taxon>Nematocera</taxon>
        <taxon>Sciaroidea</taxon>
        <taxon>Sciaridae</taxon>
        <taxon>Pseudolycoriella</taxon>
    </lineage>
</organism>
<protein>
    <recommendedName>
        <fullName evidence="4">DUF389 domain-containing protein</fullName>
    </recommendedName>
</protein>
<dbReference type="PANTHER" id="PTHR20992">
    <property type="entry name" value="AT15442P-RELATED"/>
    <property type="match status" value="1"/>
</dbReference>
<accession>A0A9Q0S793</accession>
<name>A0A9Q0S793_9DIPT</name>
<evidence type="ECO:0000313" key="2">
    <source>
        <dbReference type="EMBL" id="KAJ6646100.1"/>
    </source>
</evidence>
<proteinExistence type="predicted"/>
<sequence length="628" mass="69590">MSGTLFIVCIPAEVKDEAPREKSNKNGILFNKNRSTERLKPLQQQEILIEIEDFDCNGQIQKSPKLERAKSCDIIFRKTPNSEEGAFLRQSLNASRSKSCEKKTKKLKEFDDLDLNISPNSSMKLILNKILEKCQIKNAIWNQGNGVYIVTFSIPNGDLHENVLKLFKCWGIGERPGSSVTMSPCTVIVPTSSSKEYDDDVIEQGLVAKDQGIWDGFINSVNARMNVAKIVEELRQDAALTFDFVVLIIIAGIMAAFGLIENSIICLTSSMLISPLMGPLIAATFSTVIKDKQLMKFGVINELIGICLATLVGFVFGLIVGSVDERYGVGDGLGDEILSRCDVHSLIIGVFTAIPSGAAVAIAILGEKIASLVGVAISASILPPAVNAGLLWALALLFMIHKDDEDIYNSVIKSTTYSQNQAVELAILGSMSMTITLINIVSIYVTGILFLKIKEVAPMSSKLQQKFWKHDVKVARDYNKTFGTVEGETLKESLLAELVQLQEKEFRTVTNKTFSCQNTWSPMMRVNKSTRMSMQELEKLYWDQSFNKTKIHPANRLNRVAAICKSISPPKYQPLTEDVENNFQFVNGNWHSSATSSSQQILIHSKTDSGFIETPRKSRFNGEIRSCN</sequence>
<reference evidence="2" key="1">
    <citation type="submission" date="2022-07" db="EMBL/GenBank/DDBJ databases">
        <authorList>
            <person name="Trinca V."/>
            <person name="Uliana J.V.C."/>
            <person name="Torres T.T."/>
            <person name="Ward R.J."/>
            <person name="Monesi N."/>
        </authorList>
    </citation>
    <scope>NUCLEOTIDE SEQUENCE</scope>
    <source>
        <strain evidence="2">HSMRA1968</strain>
        <tissue evidence="2">Whole embryos</tissue>
    </source>
</reference>
<feature type="transmembrane region" description="Helical" evidence="1">
    <location>
        <begin position="425"/>
        <end position="451"/>
    </location>
</feature>
<dbReference type="OrthoDB" id="543859at2759"/>
<dbReference type="InterPro" id="IPR005240">
    <property type="entry name" value="DUF389"/>
</dbReference>
<evidence type="ECO:0008006" key="4">
    <source>
        <dbReference type="Google" id="ProtNLM"/>
    </source>
</evidence>
<evidence type="ECO:0000313" key="3">
    <source>
        <dbReference type="Proteomes" id="UP001151699"/>
    </source>
</evidence>
<feature type="transmembrane region" description="Helical" evidence="1">
    <location>
        <begin position="343"/>
        <end position="365"/>
    </location>
</feature>
<keyword evidence="1" id="KW-0812">Transmembrane</keyword>
<comment type="caution">
    <text evidence="2">The sequence shown here is derived from an EMBL/GenBank/DDBJ whole genome shotgun (WGS) entry which is preliminary data.</text>
</comment>
<feature type="transmembrane region" description="Helical" evidence="1">
    <location>
        <begin position="272"/>
        <end position="289"/>
    </location>
</feature>
<dbReference type="AlphaFoldDB" id="A0A9Q0S793"/>
<feature type="transmembrane region" description="Helical" evidence="1">
    <location>
        <begin position="301"/>
        <end position="323"/>
    </location>
</feature>